<gene>
    <name evidence="4" type="ORF">Raf01_84350</name>
</gene>
<dbReference type="Gene3D" id="3.10.129.10">
    <property type="entry name" value="Hotdog Thioesterase"/>
    <property type="match status" value="1"/>
</dbReference>
<keyword evidence="1" id="KW-0378">Hydrolase</keyword>
<organism evidence="4 5">
    <name type="scientific">Rugosimonospora africana</name>
    <dbReference type="NCBI Taxonomy" id="556532"/>
    <lineage>
        <taxon>Bacteria</taxon>
        <taxon>Bacillati</taxon>
        <taxon>Actinomycetota</taxon>
        <taxon>Actinomycetes</taxon>
        <taxon>Micromonosporales</taxon>
        <taxon>Micromonosporaceae</taxon>
        <taxon>Rugosimonospora</taxon>
    </lineage>
</organism>
<dbReference type="Pfam" id="PF03061">
    <property type="entry name" value="4HBT"/>
    <property type="match status" value="1"/>
</dbReference>
<evidence type="ECO:0000313" key="5">
    <source>
        <dbReference type="Proteomes" id="UP000642748"/>
    </source>
</evidence>
<feature type="region of interest" description="Disordered" evidence="2">
    <location>
        <begin position="120"/>
        <end position="141"/>
    </location>
</feature>
<comment type="caution">
    <text evidence="4">The sequence shown here is derived from an EMBL/GenBank/DDBJ whole genome shotgun (WGS) entry which is preliminary data.</text>
</comment>
<sequence>MAAPLPMSRRELLSLMPYATALGIVLEDASPTLTRGSVDWAPNRCTVDSAMHGGVLMSLADSIGAVCAYLNVPVGAGTSTVESKTNFFRALREGRLHATARPLHVGRSFVVIQTDLADDQGRPVGQTTQTQAVIAPKPPPA</sequence>
<dbReference type="InterPro" id="IPR006683">
    <property type="entry name" value="Thioestr_dom"/>
</dbReference>
<dbReference type="PANTHER" id="PTHR43240:SF8">
    <property type="entry name" value="PHENYLACETIC ACID DEGRADATION-RELATED PROTEIN"/>
    <property type="match status" value="1"/>
</dbReference>
<dbReference type="InterPro" id="IPR029069">
    <property type="entry name" value="HotDog_dom_sf"/>
</dbReference>
<dbReference type="CDD" id="cd03443">
    <property type="entry name" value="PaaI_thioesterase"/>
    <property type="match status" value="1"/>
</dbReference>
<dbReference type="EMBL" id="BONZ01000092">
    <property type="protein sequence ID" value="GIH20263.1"/>
    <property type="molecule type" value="Genomic_DNA"/>
</dbReference>
<feature type="domain" description="Thioesterase" evidence="3">
    <location>
        <begin position="51"/>
        <end position="122"/>
    </location>
</feature>
<dbReference type="RefSeq" id="WP_239134380.1">
    <property type="nucleotide sequence ID" value="NZ_BONZ01000092.1"/>
</dbReference>
<dbReference type="GO" id="GO:0005829">
    <property type="term" value="C:cytosol"/>
    <property type="evidence" value="ECO:0007669"/>
    <property type="project" value="TreeGrafter"/>
</dbReference>
<dbReference type="PANTHER" id="PTHR43240">
    <property type="entry name" value="1,4-DIHYDROXY-2-NAPHTHOYL-COA THIOESTERASE 1"/>
    <property type="match status" value="1"/>
</dbReference>
<dbReference type="Proteomes" id="UP000642748">
    <property type="component" value="Unassembled WGS sequence"/>
</dbReference>
<dbReference type="AlphaFoldDB" id="A0A8J3VW20"/>
<name>A0A8J3VW20_9ACTN</name>
<dbReference type="NCBIfam" id="TIGR00369">
    <property type="entry name" value="unchar_dom_1"/>
    <property type="match status" value="1"/>
</dbReference>
<keyword evidence="5" id="KW-1185">Reference proteome</keyword>
<evidence type="ECO:0000313" key="4">
    <source>
        <dbReference type="EMBL" id="GIH20263.1"/>
    </source>
</evidence>
<evidence type="ECO:0000256" key="1">
    <source>
        <dbReference type="ARBA" id="ARBA00022801"/>
    </source>
</evidence>
<proteinExistence type="predicted"/>
<dbReference type="InterPro" id="IPR003736">
    <property type="entry name" value="PAAI_dom"/>
</dbReference>
<dbReference type="GO" id="GO:0061522">
    <property type="term" value="F:1,4-dihydroxy-2-naphthoyl-CoA thioesterase activity"/>
    <property type="evidence" value="ECO:0007669"/>
    <property type="project" value="TreeGrafter"/>
</dbReference>
<accession>A0A8J3VW20</accession>
<evidence type="ECO:0000259" key="3">
    <source>
        <dbReference type="Pfam" id="PF03061"/>
    </source>
</evidence>
<reference evidence="4" key="1">
    <citation type="submission" date="2021-01" db="EMBL/GenBank/DDBJ databases">
        <title>Whole genome shotgun sequence of Rugosimonospora africana NBRC 104875.</title>
        <authorList>
            <person name="Komaki H."/>
            <person name="Tamura T."/>
        </authorList>
    </citation>
    <scope>NUCLEOTIDE SEQUENCE</scope>
    <source>
        <strain evidence="4">NBRC 104875</strain>
    </source>
</reference>
<protein>
    <submittedName>
        <fullName evidence="4">Aromatic compound degradation protein PaaI</fullName>
    </submittedName>
</protein>
<dbReference type="SUPFAM" id="SSF54637">
    <property type="entry name" value="Thioesterase/thiol ester dehydrase-isomerase"/>
    <property type="match status" value="1"/>
</dbReference>
<evidence type="ECO:0000256" key="2">
    <source>
        <dbReference type="SAM" id="MobiDB-lite"/>
    </source>
</evidence>